<dbReference type="InParanoid" id="A0A3N4KIU9"/>
<evidence type="ECO:0008006" key="4">
    <source>
        <dbReference type="Google" id="ProtNLM"/>
    </source>
</evidence>
<dbReference type="Proteomes" id="UP000277580">
    <property type="component" value="Unassembled WGS sequence"/>
</dbReference>
<evidence type="ECO:0000313" key="2">
    <source>
        <dbReference type="EMBL" id="RPB08261.1"/>
    </source>
</evidence>
<proteinExistence type="predicted"/>
<reference evidence="2 3" key="1">
    <citation type="journal article" date="2018" name="Nat. Ecol. Evol.">
        <title>Pezizomycetes genomes reveal the molecular basis of ectomycorrhizal truffle lifestyle.</title>
        <authorList>
            <person name="Murat C."/>
            <person name="Payen T."/>
            <person name="Noel B."/>
            <person name="Kuo A."/>
            <person name="Morin E."/>
            <person name="Chen J."/>
            <person name="Kohler A."/>
            <person name="Krizsan K."/>
            <person name="Balestrini R."/>
            <person name="Da Silva C."/>
            <person name="Montanini B."/>
            <person name="Hainaut M."/>
            <person name="Levati E."/>
            <person name="Barry K.W."/>
            <person name="Belfiori B."/>
            <person name="Cichocki N."/>
            <person name="Clum A."/>
            <person name="Dockter R.B."/>
            <person name="Fauchery L."/>
            <person name="Guy J."/>
            <person name="Iotti M."/>
            <person name="Le Tacon F."/>
            <person name="Lindquist E.A."/>
            <person name="Lipzen A."/>
            <person name="Malagnac F."/>
            <person name="Mello A."/>
            <person name="Molinier V."/>
            <person name="Miyauchi S."/>
            <person name="Poulain J."/>
            <person name="Riccioni C."/>
            <person name="Rubini A."/>
            <person name="Sitrit Y."/>
            <person name="Splivallo R."/>
            <person name="Traeger S."/>
            <person name="Wang M."/>
            <person name="Zifcakova L."/>
            <person name="Wipf D."/>
            <person name="Zambonelli A."/>
            <person name="Paolocci F."/>
            <person name="Nowrousian M."/>
            <person name="Ottonello S."/>
            <person name="Baldrian P."/>
            <person name="Spatafora J.W."/>
            <person name="Henrissat B."/>
            <person name="Nagy L.G."/>
            <person name="Aury J.M."/>
            <person name="Wincker P."/>
            <person name="Grigoriev I.V."/>
            <person name="Bonfante P."/>
            <person name="Martin F.M."/>
        </authorList>
    </citation>
    <scope>NUCLEOTIDE SEQUENCE [LARGE SCALE GENOMIC DNA]</scope>
    <source>
        <strain evidence="2 3">CCBAS932</strain>
    </source>
</reference>
<accession>A0A3N4KIU9</accession>
<feature type="compositionally biased region" description="Polar residues" evidence="1">
    <location>
        <begin position="26"/>
        <end position="36"/>
    </location>
</feature>
<dbReference type="AlphaFoldDB" id="A0A3N4KIU9"/>
<feature type="compositionally biased region" description="Acidic residues" evidence="1">
    <location>
        <begin position="107"/>
        <end position="118"/>
    </location>
</feature>
<evidence type="ECO:0000313" key="3">
    <source>
        <dbReference type="Proteomes" id="UP000277580"/>
    </source>
</evidence>
<evidence type="ECO:0000256" key="1">
    <source>
        <dbReference type="SAM" id="MobiDB-lite"/>
    </source>
</evidence>
<protein>
    <recommendedName>
        <fullName evidence="4">No apical meristem-associated C-terminal domain-containing protein</fullName>
    </recommendedName>
</protein>
<feature type="region of interest" description="Disordered" evidence="1">
    <location>
        <begin position="18"/>
        <end position="51"/>
    </location>
</feature>
<feature type="compositionally biased region" description="Low complexity" evidence="1">
    <location>
        <begin position="37"/>
        <end position="51"/>
    </location>
</feature>
<feature type="region of interest" description="Disordered" evidence="1">
    <location>
        <begin position="98"/>
        <end position="118"/>
    </location>
</feature>
<gene>
    <name evidence="2" type="ORF">P167DRAFT_608884</name>
</gene>
<keyword evidence="3" id="KW-1185">Reference proteome</keyword>
<sequence length="203" mass="23686">MSQEFHFPIEPSLLRVAQPLLPRPAGSSQATAPSTLSQLDNSSQYSSQSGSKRWTNEGIELLIDWFGSDLRNLELYKTKAKDALSKISKEVFNGSTNQRLESSQIPDDYEDPFSETEGEENLPVKVDRLLKEEKLSGEDLIREQQAARLTLDNQRFLYEKERDKADREFLIRKEENRHEEAMRRFDLMTKKMEMDGLRWKRNE</sequence>
<organism evidence="2 3">
    <name type="scientific">Morchella conica CCBAS932</name>
    <dbReference type="NCBI Taxonomy" id="1392247"/>
    <lineage>
        <taxon>Eukaryota</taxon>
        <taxon>Fungi</taxon>
        <taxon>Dikarya</taxon>
        <taxon>Ascomycota</taxon>
        <taxon>Pezizomycotina</taxon>
        <taxon>Pezizomycetes</taxon>
        <taxon>Pezizales</taxon>
        <taxon>Morchellaceae</taxon>
        <taxon>Morchella</taxon>
    </lineage>
</organism>
<dbReference type="OrthoDB" id="5355874at2759"/>
<dbReference type="EMBL" id="ML119166">
    <property type="protein sequence ID" value="RPB08261.1"/>
    <property type="molecule type" value="Genomic_DNA"/>
</dbReference>
<name>A0A3N4KIU9_9PEZI</name>